<dbReference type="Gene3D" id="1.20.1250.20">
    <property type="entry name" value="MFS general substrate transporter like domains"/>
    <property type="match status" value="1"/>
</dbReference>
<dbReference type="GO" id="GO:0005886">
    <property type="term" value="C:plasma membrane"/>
    <property type="evidence" value="ECO:0007669"/>
    <property type="project" value="TreeGrafter"/>
</dbReference>
<dbReference type="RefSeq" id="XP_033388457.1">
    <property type="nucleotide sequence ID" value="XM_033523330.1"/>
</dbReference>
<dbReference type="SUPFAM" id="SSF103473">
    <property type="entry name" value="MFS general substrate transporter"/>
    <property type="match status" value="1"/>
</dbReference>
<dbReference type="EMBL" id="ML978067">
    <property type="protein sequence ID" value="KAF2020118.1"/>
    <property type="molecule type" value="Genomic_DNA"/>
</dbReference>
<organism evidence="9 10">
    <name type="scientific">Aaosphaeria arxii CBS 175.79</name>
    <dbReference type="NCBI Taxonomy" id="1450172"/>
    <lineage>
        <taxon>Eukaryota</taxon>
        <taxon>Fungi</taxon>
        <taxon>Dikarya</taxon>
        <taxon>Ascomycota</taxon>
        <taxon>Pezizomycotina</taxon>
        <taxon>Dothideomycetes</taxon>
        <taxon>Pleosporomycetidae</taxon>
        <taxon>Pleosporales</taxon>
        <taxon>Pleosporales incertae sedis</taxon>
        <taxon>Aaosphaeria</taxon>
    </lineage>
</organism>
<keyword evidence="10" id="KW-1185">Reference proteome</keyword>
<evidence type="ECO:0000256" key="7">
    <source>
        <dbReference type="SAM" id="Phobius"/>
    </source>
</evidence>
<dbReference type="GeneID" id="54280727"/>
<evidence type="ECO:0000256" key="6">
    <source>
        <dbReference type="SAM" id="MobiDB-lite"/>
    </source>
</evidence>
<feature type="transmembrane region" description="Helical" evidence="7">
    <location>
        <begin position="40"/>
        <end position="65"/>
    </location>
</feature>
<dbReference type="PANTHER" id="PTHR23502:SF182">
    <property type="entry name" value="POLYAMINE TRANSPORTER, PUTATIVE-RELATED"/>
    <property type="match status" value="1"/>
</dbReference>
<feature type="transmembrane region" description="Helical" evidence="7">
    <location>
        <begin position="443"/>
        <end position="465"/>
    </location>
</feature>
<evidence type="ECO:0000256" key="4">
    <source>
        <dbReference type="ARBA" id="ARBA00022989"/>
    </source>
</evidence>
<feature type="transmembrane region" description="Helical" evidence="7">
    <location>
        <begin position="77"/>
        <end position="95"/>
    </location>
</feature>
<feature type="transmembrane region" description="Helical" evidence="7">
    <location>
        <begin position="196"/>
        <end position="215"/>
    </location>
</feature>
<feature type="region of interest" description="Disordered" evidence="6">
    <location>
        <begin position="1"/>
        <end position="24"/>
    </location>
</feature>
<feature type="transmembrane region" description="Helical" evidence="7">
    <location>
        <begin position="304"/>
        <end position="325"/>
    </location>
</feature>
<feature type="domain" description="Major facilitator superfamily (MFS) profile" evidence="8">
    <location>
        <begin position="42"/>
        <end position="471"/>
    </location>
</feature>
<evidence type="ECO:0000256" key="1">
    <source>
        <dbReference type="ARBA" id="ARBA00004141"/>
    </source>
</evidence>
<feature type="transmembrane region" description="Helical" evidence="7">
    <location>
        <begin position="131"/>
        <end position="152"/>
    </location>
</feature>
<dbReference type="AlphaFoldDB" id="A0A6A5Y3R4"/>
<comment type="subcellular location">
    <subcellularLocation>
        <location evidence="1">Membrane</location>
        <topology evidence="1">Multi-pass membrane protein</topology>
    </subcellularLocation>
</comment>
<evidence type="ECO:0000313" key="10">
    <source>
        <dbReference type="Proteomes" id="UP000799778"/>
    </source>
</evidence>
<feature type="transmembrane region" description="Helical" evidence="7">
    <location>
        <begin position="376"/>
        <end position="404"/>
    </location>
</feature>
<name>A0A6A5Y3R4_9PLEO</name>
<dbReference type="GO" id="GO:0000297">
    <property type="term" value="F:spermine transmembrane transporter activity"/>
    <property type="evidence" value="ECO:0007669"/>
    <property type="project" value="TreeGrafter"/>
</dbReference>
<comment type="similarity">
    <text evidence="2">Belongs to the major facilitator superfamily.</text>
</comment>
<dbReference type="GO" id="GO:0015606">
    <property type="term" value="F:spermidine transmembrane transporter activity"/>
    <property type="evidence" value="ECO:0007669"/>
    <property type="project" value="TreeGrafter"/>
</dbReference>
<dbReference type="PROSITE" id="PS50850">
    <property type="entry name" value="MFS"/>
    <property type="match status" value="1"/>
</dbReference>
<evidence type="ECO:0000256" key="3">
    <source>
        <dbReference type="ARBA" id="ARBA00022692"/>
    </source>
</evidence>
<dbReference type="Proteomes" id="UP000799778">
    <property type="component" value="Unassembled WGS sequence"/>
</dbReference>
<evidence type="ECO:0000256" key="5">
    <source>
        <dbReference type="ARBA" id="ARBA00023136"/>
    </source>
</evidence>
<dbReference type="InterPro" id="IPR011701">
    <property type="entry name" value="MFS"/>
</dbReference>
<feature type="transmembrane region" description="Helical" evidence="7">
    <location>
        <begin position="164"/>
        <end position="184"/>
    </location>
</feature>
<reference evidence="9" key="1">
    <citation type="journal article" date="2020" name="Stud. Mycol.">
        <title>101 Dothideomycetes genomes: a test case for predicting lifestyles and emergence of pathogens.</title>
        <authorList>
            <person name="Haridas S."/>
            <person name="Albert R."/>
            <person name="Binder M."/>
            <person name="Bloem J."/>
            <person name="Labutti K."/>
            <person name="Salamov A."/>
            <person name="Andreopoulos B."/>
            <person name="Baker S."/>
            <person name="Barry K."/>
            <person name="Bills G."/>
            <person name="Bluhm B."/>
            <person name="Cannon C."/>
            <person name="Castanera R."/>
            <person name="Culley D."/>
            <person name="Daum C."/>
            <person name="Ezra D."/>
            <person name="Gonzalez J."/>
            <person name="Henrissat B."/>
            <person name="Kuo A."/>
            <person name="Liang C."/>
            <person name="Lipzen A."/>
            <person name="Lutzoni F."/>
            <person name="Magnuson J."/>
            <person name="Mondo S."/>
            <person name="Nolan M."/>
            <person name="Ohm R."/>
            <person name="Pangilinan J."/>
            <person name="Park H.-J."/>
            <person name="Ramirez L."/>
            <person name="Alfaro M."/>
            <person name="Sun H."/>
            <person name="Tritt A."/>
            <person name="Yoshinaga Y."/>
            <person name="Zwiers L.-H."/>
            <person name="Turgeon B."/>
            <person name="Goodwin S."/>
            <person name="Spatafora J."/>
            <person name="Crous P."/>
            <person name="Grigoriev I."/>
        </authorList>
    </citation>
    <scope>NUCLEOTIDE SEQUENCE</scope>
    <source>
        <strain evidence="9">CBS 175.79</strain>
    </source>
</reference>
<dbReference type="CDD" id="cd17323">
    <property type="entry name" value="MFS_Tpo1_MDR_like"/>
    <property type="match status" value="1"/>
</dbReference>
<dbReference type="PANTHER" id="PTHR23502">
    <property type="entry name" value="MAJOR FACILITATOR SUPERFAMILY"/>
    <property type="match status" value="1"/>
</dbReference>
<evidence type="ECO:0000313" key="9">
    <source>
        <dbReference type="EMBL" id="KAF2020118.1"/>
    </source>
</evidence>
<feature type="transmembrane region" description="Helical" evidence="7">
    <location>
        <begin position="107"/>
        <end position="125"/>
    </location>
</feature>
<evidence type="ECO:0000256" key="2">
    <source>
        <dbReference type="ARBA" id="ARBA00008335"/>
    </source>
</evidence>
<proteinExistence type="inferred from homology"/>
<feature type="transmembrane region" description="Helical" evidence="7">
    <location>
        <begin position="351"/>
        <end position="370"/>
    </location>
</feature>
<feature type="transmembrane region" description="Helical" evidence="7">
    <location>
        <begin position="266"/>
        <end position="292"/>
    </location>
</feature>
<feature type="transmembrane region" description="Helical" evidence="7">
    <location>
        <begin position="416"/>
        <end position="437"/>
    </location>
</feature>
<dbReference type="Pfam" id="PF07690">
    <property type="entry name" value="MFS_1"/>
    <property type="match status" value="1"/>
</dbReference>
<dbReference type="OrthoDB" id="3936150at2759"/>
<sequence>MKLGVPEPPRDQNGQPVNVNDWDGPQDPGNPLNWSLLSRIYHVTCPALFGFAVTFGTSVYSPAVFDIMKDFDVSRTAALTGLTVYTLGLGFGPVLSAPISELHGRKIVYLISSPICMLFTLGAGFSKSFASFIVCRFFAGLTGSPALAVGAGSSVDVVAPQHRAVASSFFIMAPFFGPSIGPIVGGFVAQYKSWRWTQWCIIFITLAVYLMSLPMKETYKPIILKRRARKQGIVVPKTATNEIAVIWSILLQNLVKPMRMLLIEPVVLFFSLYTAFAFGILFLLFAAIPYTFQRPPYNFTTSQSGLVFIAVGVGVVLASVTNLFIDKYIYQKIHRRTVAEGKSHVPPEHRLYSSMIGSVGIPIGLFWFAWTADKGYHWAIPVVATIPFAWGNLCLFISTAMFSIDTYGPQHGASAIAANGIVRYTLGAVFPLFTIQMYTNLGIGWATSLLGFLSILMLPIPFVFFKWGPKIRERSFYSPLK</sequence>
<keyword evidence="4 7" id="KW-1133">Transmembrane helix</keyword>
<protein>
    <submittedName>
        <fullName evidence="9">MFS general substrate transporter</fullName>
    </submittedName>
</protein>
<accession>A0A6A5Y3R4</accession>
<gene>
    <name evidence="9" type="ORF">BU24DRAFT_342787</name>
</gene>
<keyword evidence="5 7" id="KW-0472">Membrane</keyword>
<evidence type="ECO:0000259" key="8">
    <source>
        <dbReference type="PROSITE" id="PS50850"/>
    </source>
</evidence>
<dbReference type="InterPro" id="IPR020846">
    <property type="entry name" value="MFS_dom"/>
</dbReference>
<dbReference type="FunFam" id="1.20.1250.20:FF:000082">
    <property type="entry name" value="MFS multidrug transporter, putative"/>
    <property type="match status" value="1"/>
</dbReference>
<keyword evidence="3 7" id="KW-0812">Transmembrane</keyword>
<dbReference type="InterPro" id="IPR036259">
    <property type="entry name" value="MFS_trans_sf"/>
</dbReference>